<sequence length="141" mass="15347">MLVVGRLAGHLKAQKADDAGASVGQVIDAVGNNRNRAGQKPRGDFGGAEQGVAENTHNAAYHAVSLPHSRAFHVRRVGNKVFYEEISQGMVPPETRDFVSQFITNRWFSQGGIPLSVKIPFQGVKIIAGLRAYQGSPKRRR</sequence>
<evidence type="ECO:0000313" key="1">
    <source>
        <dbReference type="EMBL" id="EDO61022.1"/>
    </source>
</evidence>
<proteinExistence type="predicted"/>
<gene>
    <name evidence="1" type="ORF">CLOLEP_02634</name>
</gene>
<evidence type="ECO:0000313" key="2">
    <source>
        <dbReference type="Proteomes" id="UP000003490"/>
    </source>
</evidence>
<reference evidence="1 2" key="2">
    <citation type="submission" date="2007-08" db="EMBL/GenBank/DDBJ databases">
        <authorList>
            <person name="Fulton L."/>
            <person name="Clifton S."/>
            <person name="Fulton B."/>
            <person name="Xu J."/>
            <person name="Minx P."/>
            <person name="Pepin K.H."/>
            <person name="Johnson M."/>
            <person name="Thiruvilangam P."/>
            <person name="Bhonagiri V."/>
            <person name="Nash W.E."/>
            <person name="Wang C."/>
            <person name="Mardis E.R."/>
            <person name="Wilson R.K."/>
        </authorList>
    </citation>
    <scope>NUCLEOTIDE SEQUENCE [LARGE SCALE GENOMIC DNA]</scope>
    <source>
        <strain evidence="1 2">DSM 753</strain>
    </source>
</reference>
<dbReference type="AlphaFoldDB" id="A7VVM3"/>
<reference evidence="1 2" key="1">
    <citation type="submission" date="2007-08" db="EMBL/GenBank/DDBJ databases">
        <title>Draft genome sequence of Clostridium leptum (DSM 753).</title>
        <authorList>
            <person name="Sudarsanam P."/>
            <person name="Ley R."/>
            <person name="Guruge J."/>
            <person name="Turnbaugh P.J."/>
            <person name="Mahowald M."/>
            <person name="Liep D."/>
            <person name="Gordon J."/>
        </authorList>
    </citation>
    <scope>NUCLEOTIDE SEQUENCE [LARGE SCALE GENOMIC DNA]</scope>
    <source>
        <strain evidence="1 2">DSM 753</strain>
    </source>
</reference>
<protein>
    <submittedName>
        <fullName evidence="1">Uncharacterized protein</fullName>
    </submittedName>
</protein>
<organism evidence="1 2">
    <name type="scientific">[Clostridium] leptum DSM 753</name>
    <dbReference type="NCBI Taxonomy" id="428125"/>
    <lineage>
        <taxon>Bacteria</taxon>
        <taxon>Bacillati</taxon>
        <taxon>Bacillota</taxon>
        <taxon>Clostridia</taxon>
        <taxon>Eubacteriales</taxon>
        <taxon>Oscillospiraceae</taxon>
        <taxon>Oscillospiraceae incertae sedis</taxon>
    </lineage>
</organism>
<name>A7VVM3_9FIRM</name>
<dbReference type="HOGENOM" id="CLU_1822039_0_0_9"/>
<dbReference type="Proteomes" id="UP000003490">
    <property type="component" value="Unassembled WGS sequence"/>
</dbReference>
<comment type="caution">
    <text evidence="1">The sequence shown here is derived from an EMBL/GenBank/DDBJ whole genome shotgun (WGS) entry which is preliminary data.</text>
</comment>
<dbReference type="EMBL" id="ABCB02000019">
    <property type="protein sequence ID" value="EDO61022.1"/>
    <property type="molecule type" value="Genomic_DNA"/>
</dbReference>
<accession>A7VVM3</accession>